<dbReference type="Proteomes" id="UP000182753">
    <property type="component" value="Unassembled WGS sequence"/>
</dbReference>
<dbReference type="PROSITE" id="PS50935">
    <property type="entry name" value="SSB"/>
    <property type="match status" value="1"/>
</dbReference>
<dbReference type="EMBL" id="MNUJ01000047">
    <property type="protein sequence ID" value="OIN89176.1"/>
    <property type="molecule type" value="Genomic_DNA"/>
</dbReference>
<dbReference type="GO" id="GO:0006260">
    <property type="term" value="P:DNA replication"/>
    <property type="evidence" value="ECO:0007669"/>
    <property type="project" value="InterPro"/>
</dbReference>
<dbReference type="InterPro" id="IPR012340">
    <property type="entry name" value="NA-bd_OB-fold"/>
</dbReference>
<keyword evidence="1 2" id="KW-0238">DNA-binding</keyword>
<dbReference type="GO" id="GO:0003697">
    <property type="term" value="F:single-stranded DNA binding"/>
    <property type="evidence" value="ECO:0007669"/>
    <property type="project" value="UniProtKB-UniRule"/>
</dbReference>
<dbReference type="Pfam" id="PF00436">
    <property type="entry name" value="SSB"/>
    <property type="match status" value="1"/>
</dbReference>
<feature type="compositionally biased region" description="Acidic residues" evidence="4">
    <location>
        <begin position="151"/>
        <end position="162"/>
    </location>
</feature>
<feature type="compositionally biased region" description="Basic and acidic residues" evidence="4">
    <location>
        <begin position="134"/>
        <end position="150"/>
    </location>
</feature>
<comment type="caution">
    <text evidence="5">The sequence shown here is derived from an EMBL/GenBank/DDBJ whole genome shotgun (WGS) entry which is preliminary data.</text>
</comment>
<organism evidence="5 6">
    <name type="scientific">Candidatus Berkelbacteria bacterium CG1_02_42_45</name>
    <dbReference type="NCBI Taxonomy" id="1805036"/>
    <lineage>
        <taxon>Bacteria</taxon>
        <taxon>Candidatus Berkelbacteria</taxon>
    </lineage>
</organism>
<dbReference type="CDD" id="cd04496">
    <property type="entry name" value="SSB_OBF"/>
    <property type="match status" value="1"/>
</dbReference>
<name>A0A1J4RQ70_9BACT</name>
<evidence type="ECO:0000256" key="1">
    <source>
        <dbReference type="ARBA" id="ARBA00023125"/>
    </source>
</evidence>
<dbReference type="InterPro" id="IPR011344">
    <property type="entry name" value="ssDNA-bd"/>
</dbReference>
<feature type="region of interest" description="Disordered" evidence="4">
    <location>
        <begin position="127"/>
        <end position="162"/>
    </location>
</feature>
<dbReference type="PIRSF" id="PIRSF002070">
    <property type="entry name" value="SSB"/>
    <property type="match status" value="1"/>
</dbReference>
<reference evidence="5 6" key="1">
    <citation type="journal article" date="2016" name="Environ. Microbiol.">
        <title>Genomic resolution of a cold subsurface aquifer community provides metabolic insights for novel microbes adapted to high CO concentrations.</title>
        <authorList>
            <person name="Probst A.J."/>
            <person name="Castelle C.J."/>
            <person name="Singh A."/>
            <person name="Brown C.T."/>
            <person name="Anantharaman K."/>
            <person name="Sharon I."/>
            <person name="Hug L.A."/>
            <person name="Burstein D."/>
            <person name="Emerson J.B."/>
            <person name="Thomas B.C."/>
            <person name="Banfield J.F."/>
        </authorList>
    </citation>
    <scope>NUCLEOTIDE SEQUENCE [LARGE SCALE GENOMIC DNA]</scope>
    <source>
        <strain evidence="5">CG1_02_42_45</strain>
    </source>
</reference>
<dbReference type="HAMAP" id="MF_00984">
    <property type="entry name" value="SSB"/>
    <property type="match status" value="1"/>
</dbReference>
<proteinExistence type="inferred from homology"/>
<dbReference type="InterPro" id="IPR000424">
    <property type="entry name" value="Primosome_PriB/ssb"/>
</dbReference>
<evidence type="ECO:0000256" key="4">
    <source>
        <dbReference type="SAM" id="MobiDB-lite"/>
    </source>
</evidence>
<evidence type="ECO:0000256" key="2">
    <source>
        <dbReference type="HAMAP-Rule" id="MF_00984"/>
    </source>
</evidence>
<evidence type="ECO:0000313" key="5">
    <source>
        <dbReference type="EMBL" id="OIN89176.1"/>
    </source>
</evidence>
<accession>A0A1J4RQ70</accession>
<dbReference type="AlphaFoldDB" id="A0A1J4RQ70"/>
<dbReference type="PANTHER" id="PTHR10302">
    <property type="entry name" value="SINGLE-STRANDED DNA-BINDING PROTEIN"/>
    <property type="match status" value="1"/>
</dbReference>
<dbReference type="PANTHER" id="PTHR10302:SF0">
    <property type="entry name" value="SINGLE-STRANDED DNA-BINDING PROTEIN, MITOCHONDRIAL"/>
    <property type="match status" value="1"/>
</dbReference>
<dbReference type="GO" id="GO:0009295">
    <property type="term" value="C:nucleoid"/>
    <property type="evidence" value="ECO:0007669"/>
    <property type="project" value="TreeGrafter"/>
</dbReference>
<protein>
    <recommendedName>
        <fullName evidence="2 3">Single-stranded DNA-binding protein</fullName>
        <shortName evidence="2">SSB</shortName>
    </recommendedName>
</protein>
<dbReference type="NCBIfam" id="TIGR00621">
    <property type="entry name" value="ssb"/>
    <property type="match status" value="1"/>
</dbReference>
<comment type="subunit">
    <text evidence="2">Homotetramer.</text>
</comment>
<evidence type="ECO:0000256" key="3">
    <source>
        <dbReference type="PIRNR" id="PIRNR002070"/>
    </source>
</evidence>
<dbReference type="SUPFAM" id="SSF50249">
    <property type="entry name" value="Nucleic acid-binding proteins"/>
    <property type="match status" value="1"/>
</dbReference>
<gene>
    <name evidence="5" type="ORF">AUJ40_02330</name>
</gene>
<evidence type="ECO:0000313" key="6">
    <source>
        <dbReference type="Proteomes" id="UP000182753"/>
    </source>
</evidence>
<sequence length="162" mass="17999">MFSLNRATIIGNATRDPEMRYTPNGQAVCSFGVATNRRWTDRNTGEMQEQVEFHDIVAWGKLAENISQMVKKGAPVYVEGRLQTHQWEGQDGAKRQRTEIIASNIIVLGGWGGQVQTTATKEVPVQPIEEIAEGGEKKSGKKKDGEKPAETTEEIDINEIPF</sequence>
<comment type="caution">
    <text evidence="2">Lacks conserved residue(s) required for the propagation of feature annotation.</text>
</comment>
<dbReference type="Gene3D" id="2.40.50.140">
    <property type="entry name" value="Nucleic acid-binding proteins"/>
    <property type="match status" value="1"/>
</dbReference>